<dbReference type="AlphaFoldDB" id="A0A2P7Z640"/>
<name>A0A2P7Z640_9PEZI</name>
<dbReference type="OrthoDB" id="3922785at2759"/>
<dbReference type="STRING" id="40998.A0A2P7Z640"/>
<sequence length="310" mass="35118">MTFKPTPQSRQPPLSRLTFRNFKSLDDTLVDSSRSYQGTGQVKTVDTIDHRSDQVVGRQSIGKVHVIISLQRSTQWIAKGGRNLDRASGLLVIKVQFIQDGDYQLRRASGSIDFPAGMALERIEPRRGLRGSPVMSKISSENEIKPQIEASNLFNAGGIGTKWTKESMREDQWRYVVEKDETDANDGLIRRLWWKLHDQKCGPSGVFDRSVHTFAELLFIRDPLVDDPEPIPVTTIVTGRLRSTRHELRRKIYKTEGACTRLVTPAFTNNPLIVDDEINKLIEQVMQENRTLPELIEDRSCTTSTAEPSS</sequence>
<organism evidence="1 2">
    <name type="scientific">Elsinoe australis</name>
    <dbReference type="NCBI Taxonomy" id="40998"/>
    <lineage>
        <taxon>Eukaryota</taxon>
        <taxon>Fungi</taxon>
        <taxon>Dikarya</taxon>
        <taxon>Ascomycota</taxon>
        <taxon>Pezizomycotina</taxon>
        <taxon>Dothideomycetes</taxon>
        <taxon>Dothideomycetidae</taxon>
        <taxon>Myriangiales</taxon>
        <taxon>Elsinoaceae</taxon>
        <taxon>Elsinoe</taxon>
    </lineage>
</organism>
<gene>
    <name evidence="1" type="ORF">B9Z65_7201</name>
</gene>
<dbReference type="EMBL" id="NHZQ01000305">
    <property type="protein sequence ID" value="PSK43687.1"/>
    <property type="molecule type" value="Genomic_DNA"/>
</dbReference>
<comment type="caution">
    <text evidence="1">The sequence shown here is derived from an EMBL/GenBank/DDBJ whole genome shotgun (WGS) entry which is preliminary data.</text>
</comment>
<dbReference type="Proteomes" id="UP000243723">
    <property type="component" value="Unassembled WGS sequence"/>
</dbReference>
<evidence type="ECO:0000313" key="2">
    <source>
        <dbReference type="Proteomes" id="UP000243723"/>
    </source>
</evidence>
<proteinExistence type="predicted"/>
<keyword evidence="2" id="KW-1185">Reference proteome</keyword>
<reference evidence="1 2" key="1">
    <citation type="submission" date="2017-05" db="EMBL/GenBank/DDBJ databases">
        <title>Draft genome sequence of Elsinoe australis.</title>
        <authorList>
            <person name="Cheng Q."/>
        </authorList>
    </citation>
    <scope>NUCLEOTIDE SEQUENCE [LARGE SCALE GENOMIC DNA]</scope>
    <source>
        <strain evidence="1 2">NL1</strain>
    </source>
</reference>
<accession>A0A2P7Z640</accession>
<evidence type="ECO:0000313" key="1">
    <source>
        <dbReference type="EMBL" id="PSK43687.1"/>
    </source>
</evidence>
<protein>
    <submittedName>
        <fullName evidence="1">Uncharacterized protein</fullName>
    </submittedName>
</protein>